<evidence type="ECO:0000256" key="1">
    <source>
        <dbReference type="ARBA" id="ARBA00001561"/>
    </source>
</evidence>
<dbReference type="SMART" id="SM00644">
    <property type="entry name" value="Ami_2"/>
    <property type="match status" value="1"/>
</dbReference>
<reference evidence="6" key="1">
    <citation type="submission" date="2022-04" db="EMBL/GenBank/DDBJ databases">
        <title>Corynebacterium kalidii LD5P10.</title>
        <authorList>
            <person name="Sun J.Q."/>
        </authorList>
    </citation>
    <scope>NUCLEOTIDE SEQUENCE</scope>
    <source>
        <strain evidence="6">LD5P10</strain>
    </source>
</reference>
<comment type="caution">
    <text evidence="6">The sequence shown here is derived from an EMBL/GenBank/DDBJ whole genome shotgun (WGS) entry which is preliminary data.</text>
</comment>
<accession>A0A9X1WKM2</accession>
<dbReference type="SUPFAM" id="SSF55846">
    <property type="entry name" value="N-acetylmuramoyl-L-alanine amidase-like"/>
    <property type="match status" value="1"/>
</dbReference>
<dbReference type="GO" id="GO:0009254">
    <property type="term" value="P:peptidoglycan turnover"/>
    <property type="evidence" value="ECO:0007669"/>
    <property type="project" value="TreeGrafter"/>
</dbReference>
<dbReference type="GO" id="GO:0009253">
    <property type="term" value="P:peptidoglycan catabolic process"/>
    <property type="evidence" value="ECO:0007669"/>
    <property type="project" value="InterPro"/>
</dbReference>
<evidence type="ECO:0000259" key="5">
    <source>
        <dbReference type="SMART" id="SM00644"/>
    </source>
</evidence>
<gene>
    <name evidence="6" type="ORF">MUN33_11260</name>
</gene>
<name>A0A9X1WKM2_9CORY</name>
<evidence type="ECO:0000256" key="3">
    <source>
        <dbReference type="ARBA" id="ARBA00022801"/>
    </source>
</evidence>
<dbReference type="InterPro" id="IPR002502">
    <property type="entry name" value="Amidase_domain"/>
</dbReference>
<dbReference type="CDD" id="cd06583">
    <property type="entry name" value="PGRP"/>
    <property type="match status" value="1"/>
</dbReference>
<dbReference type="GO" id="GO:0008745">
    <property type="term" value="F:N-acetylmuramoyl-L-alanine amidase activity"/>
    <property type="evidence" value="ECO:0007669"/>
    <property type="project" value="UniProtKB-EC"/>
</dbReference>
<dbReference type="Proteomes" id="UP001139207">
    <property type="component" value="Unassembled WGS sequence"/>
</dbReference>
<dbReference type="InterPro" id="IPR015020">
    <property type="entry name" value="Rv2525c-like_Glyco_Hydro-like"/>
</dbReference>
<dbReference type="GO" id="GO:0071555">
    <property type="term" value="P:cell wall organization"/>
    <property type="evidence" value="ECO:0007669"/>
    <property type="project" value="UniProtKB-KW"/>
</dbReference>
<sequence>MTTVIDFSARFPSGASIKAAGHDGVVAYISPARESWMQAKPLTKARVDEYRSAGLQVAVVWQYGAGTASASDVMRGAAGGRADAEAAQKQLNQIGLSGHPVFFACDFDISLAQWNSTAVEYFRAAGEVLGRHRVGIYGHSRVVHWAMEDDVVAQVAPGRVLGWVTRSWSGGHTGADYAVLYQRVHNVGGPDGVQIDINDALHGEWGHRAIPKPKPPAVDLARLPRVDDTIWLNKHYTPGRVWKGVSRKVEYITRHHMGGIGDTQQCWNWWQDRKASAHYAVDPHGKVGQLVRDEDTAWSNADDASNAVSIAIEHSNSAGPAQDWPISTKTIDAGARLAAELCLKHELGRPQFGKNIRDHCEFGATACPYHLRNGGKYHDRWMRVAQEHYDQITTQSEEDEMTPEDRTLLRLVLDQIAGPGRTPDGTPSYGGWDIDSIITAGKAKLRETGGCTVPEMIAIVGEDKLRAIIAEGKAQS</sequence>
<keyword evidence="4" id="KW-0961">Cell wall biogenesis/degradation</keyword>
<dbReference type="RefSeq" id="WP_244805011.1">
    <property type="nucleotide sequence ID" value="NZ_JALIEA010000017.1"/>
</dbReference>
<dbReference type="PANTHER" id="PTHR30417:SF1">
    <property type="entry name" value="N-ACETYLMURAMOYL-L-ALANINE AMIDASE AMID"/>
    <property type="match status" value="1"/>
</dbReference>
<dbReference type="InterPro" id="IPR051206">
    <property type="entry name" value="NAMLAA_amidase_2"/>
</dbReference>
<dbReference type="Gene3D" id="3.20.20.80">
    <property type="entry name" value="Glycosidases"/>
    <property type="match status" value="1"/>
</dbReference>
<dbReference type="EMBL" id="JALIEA010000017">
    <property type="protein sequence ID" value="MCJ7859282.1"/>
    <property type="molecule type" value="Genomic_DNA"/>
</dbReference>
<feature type="domain" description="N-acetylmuramoyl-L-alanine amidase" evidence="5">
    <location>
        <begin position="237"/>
        <end position="369"/>
    </location>
</feature>
<organism evidence="6 7">
    <name type="scientific">Corynebacterium kalidii</name>
    <dbReference type="NCBI Taxonomy" id="2931982"/>
    <lineage>
        <taxon>Bacteria</taxon>
        <taxon>Bacillati</taxon>
        <taxon>Actinomycetota</taxon>
        <taxon>Actinomycetes</taxon>
        <taxon>Mycobacteriales</taxon>
        <taxon>Corynebacteriaceae</taxon>
        <taxon>Corynebacterium</taxon>
    </lineage>
</organism>
<dbReference type="InterPro" id="IPR036505">
    <property type="entry name" value="Amidase/PGRP_sf"/>
</dbReference>
<evidence type="ECO:0000313" key="7">
    <source>
        <dbReference type="Proteomes" id="UP001139207"/>
    </source>
</evidence>
<dbReference type="Pfam" id="PF01510">
    <property type="entry name" value="Amidase_2"/>
    <property type="match status" value="1"/>
</dbReference>
<proteinExistence type="predicted"/>
<protein>
    <recommendedName>
        <fullName evidence="2">N-acetylmuramoyl-L-alanine amidase</fullName>
        <ecNumber evidence="2">3.5.1.28</ecNumber>
    </recommendedName>
</protein>
<evidence type="ECO:0000256" key="4">
    <source>
        <dbReference type="ARBA" id="ARBA00023316"/>
    </source>
</evidence>
<dbReference type="Pfam" id="PF08924">
    <property type="entry name" value="Rv2525c_GlyHyd-like"/>
    <property type="match status" value="1"/>
</dbReference>
<dbReference type="Gene3D" id="3.40.80.10">
    <property type="entry name" value="Peptidoglycan recognition protein-like"/>
    <property type="match status" value="1"/>
</dbReference>
<keyword evidence="7" id="KW-1185">Reference proteome</keyword>
<comment type="catalytic activity">
    <reaction evidence="1">
        <text>Hydrolyzes the link between N-acetylmuramoyl residues and L-amino acid residues in certain cell-wall glycopeptides.</text>
        <dbReference type="EC" id="3.5.1.28"/>
    </reaction>
</comment>
<dbReference type="AlphaFoldDB" id="A0A9X1WKM2"/>
<evidence type="ECO:0000313" key="6">
    <source>
        <dbReference type="EMBL" id="MCJ7859282.1"/>
    </source>
</evidence>
<dbReference type="EC" id="3.5.1.28" evidence="2"/>
<keyword evidence="3" id="KW-0378">Hydrolase</keyword>
<dbReference type="PANTHER" id="PTHR30417">
    <property type="entry name" value="N-ACETYLMURAMOYL-L-ALANINE AMIDASE AMID"/>
    <property type="match status" value="1"/>
</dbReference>
<evidence type="ECO:0000256" key="2">
    <source>
        <dbReference type="ARBA" id="ARBA00011901"/>
    </source>
</evidence>